<dbReference type="InterPro" id="IPR035289">
    <property type="entry name" value="DUF5366"/>
</dbReference>
<keyword evidence="1" id="KW-1133">Transmembrane helix</keyword>
<dbReference type="VEuPathDB" id="FungiDB:RhiirA1_483179"/>
<comment type="caution">
    <text evidence="2">The sequence shown here is derived from an EMBL/GenBank/DDBJ whole genome shotgun (WGS) entry which is preliminary data.</text>
</comment>
<organism evidence="2 3">
    <name type="scientific">Rhizophagus irregularis</name>
    <dbReference type="NCBI Taxonomy" id="588596"/>
    <lineage>
        <taxon>Eukaryota</taxon>
        <taxon>Fungi</taxon>
        <taxon>Fungi incertae sedis</taxon>
        <taxon>Mucoromycota</taxon>
        <taxon>Glomeromycotina</taxon>
        <taxon>Glomeromycetes</taxon>
        <taxon>Glomerales</taxon>
        <taxon>Glomeraceae</taxon>
        <taxon>Rhizophagus</taxon>
    </lineage>
</organism>
<dbReference type="Proteomes" id="UP000232688">
    <property type="component" value="Unassembled WGS sequence"/>
</dbReference>
<gene>
    <name evidence="2" type="ORF">RhiirA1_483179</name>
</gene>
<reference evidence="2 3" key="1">
    <citation type="submission" date="2017-10" db="EMBL/GenBank/DDBJ databases">
        <title>Extensive intraspecific genome diversity in a model arbuscular mycorrhizal fungus.</title>
        <authorList>
            <person name="Chen E.C.H."/>
            <person name="Morin E."/>
            <person name="Baudet D."/>
            <person name="Noel J."/>
            <person name="Ndikumana S."/>
            <person name="Charron P."/>
            <person name="St-Onge C."/>
            <person name="Giorgi J."/>
            <person name="Grigoriev I.V."/>
            <person name="Roux C."/>
            <person name="Martin F.M."/>
            <person name="Corradi N."/>
        </authorList>
    </citation>
    <scope>NUCLEOTIDE SEQUENCE [LARGE SCALE GENOMIC DNA]</scope>
    <source>
        <strain evidence="2 3">A1</strain>
    </source>
</reference>
<evidence type="ECO:0000313" key="3">
    <source>
        <dbReference type="Proteomes" id="UP000232688"/>
    </source>
</evidence>
<keyword evidence="1" id="KW-0812">Transmembrane</keyword>
<sequence>MSFGIYMVDQSLQLFISIALKLIGETIHEVGMLFFSRDNNGQTISVARGGYVIFFFGSLLSFIDESIHVNSWNDRVNHL</sequence>
<reference evidence="2 3" key="2">
    <citation type="submission" date="2017-10" db="EMBL/GenBank/DDBJ databases">
        <title>Genome analyses suggest a sexual origin of heterokaryosis in a supposedly ancient asexual fungus.</title>
        <authorList>
            <person name="Corradi N."/>
            <person name="Sedzielewska K."/>
            <person name="Noel J."/>
            <person name="Charron P."/>
            <person name="Farinelli L."/>
            <person name="Marton T."/>
            <person name="Kruger M."/>
            <person name="Pelin A."/>
            <person name="Brachmann A."/>
            <person name="Corradi N."/>
        </authorList>
    </citation>
    <scope>NUCLEOTIDE SEQUENCE [LARGE SCALE GENOMIC DNA]</scope>
    <source>
        <strain evidence="2 3">A1</strain>
    </source>
</reference>
<accession>A0A2N0QKW3</accession>
<protein>
    <submittedName>
        <fullName evidence="2">Uncharacterized protein</fullName>
    </submittedName>
</protein>
<dbReference type="EMBL" id="LLXH01007165">
    <property type="protein sequence ID" value="PKC51699.1"/>
    <property type="molecule type" value="Genomic_DNA"/>
</dbReference>
<dbReference type="AlphaFoldDB" id="A0A2N0QKW3"/>
<feature type="transmembrane region" description="Helical" evidence="1">
    <location>
        <begin position="46"/>
        <end position="63"/>
    </location>
</feature>
<keyword evidence="1" id="KW-0472">Membrane</keyword>
<feature type="transmembrane region" description="Helical" evidence="1">
    <location>
        <begin position="12"/>
        <end position="34"/>
    </location>
</feature>
<evidence type="ECO:0000313" key="2">
    <source>
        <dbReference type="EMBL" id="PKC51699.1"/>
    </source>
</evidence>
<name>A0A2N0QKW3_9GLOM</name>
<evidence type="ECO:0000256" key="1">
    <source>
        <dbReference type="SAM" id="Phobius"/>
    </source>
</evidence>
<dbReference type="Pfam" id="PF17328">
    <property type="entry name" value="DUF5366"/>
    <property type="match status" value="1"/>
</dbReference>
<proteinExistence type="predicted"/>